<sequence length="74" mass="8323">MVLVNDHSDPSFVVTETLVGAMVCTDKPPDVVIARMAFRLSGTRVGWTLDEDYTPNPYLCPAYPDTRQHYVFVC</sequence>
<name>A0A0F9LA54_9ZZZZ</name>
<organism evidence="1">
    <name type="scientific">marine sediment metagenome</name>
    <dbReference type="NCBI Taxonomy" id="412755"/>
    <lineage>
        <taxon>unclassified sequences</taxon>
        <taxon>metagenomes</taxon>
        <taxon>ecological metagenomes</taxon>
    </lineage>
</organism>
<comment type="caution">
    <text evidence="1">The sequence shown here is derived from an EMBL/GenBank/DDBJ whole genome shotgun (WGS) entry which is preliminary data.</text>
</comment>
<evidence type="ECO:0000313" key="1">
    <source>
        <dbReference type="EMBL" id="KKM24495.1"/>
    </source>
</evidence>
<gene>
    <name evidence="1" type="ORF">LCGC14_1604510</name>
</gene>
<dbReference type="EMBL" id="LAZR01012912">
    <property type="protein sequence ID" value="KKM24495.1"/>
    <property type="molecule type" value="Genomic_DNA"/>
</dbReference>
<dbReference type="AlphaFoldDB" id="A0A0F9LA54"/>
<protein>
    <submittedName>
        <fullName evidence="1">Uncharacterized protein</fullName>
    </submittedName>
</protein>
<proteinExistence type="predicted"/>
<accession>A0A0F9LA54</accession>
<reference evidence="1" key="1">
    <citation type="journal article" date="2015" name="Nature">
        <title>Complex archaea that bridge the gap between prokaryotes and eukaryotes.</title>
        <authorList>
            <person name="Spang A."/>
            <person name="Saw J.H."/>
            <person name="Jorgensen S.L."/>
            <person name="Zaremba-Niedzwiedzka K."/>
            <person name="Martijn J."/>
            <person name="Lind A.E."/>
            <person name="van Eijk R."/>
            <person name="Schleper C."/>
            <person name="Guy L."/>
            <person name="Ettema T.J."/>
        </authorList>
    </citation>
    <scope>NUCLEOTIDE SEQUENCE</scope>
</reference>